<dbReference type="GO" id="GO:0003677">
    <property type="term" value="F:DNA binding"/>
    <property type="evidence" value="ECO:0007669"/>
    <property type="project" value="InterPro"/>
</dbReference>
<feature type="active site" description="Proton acceptor" evidence="6">
    <location>
        <position position="258"/>
    </location>
</feature>
<evidence type="ECO:0000256" key="7">
    <source>
        <dbReference type="PIRSR" id="PIRSR604808-2"/>
    </source>
</evidence>
<reference evidence="10 11" key="1">
    <citation type="submission" date="2014-02" db="EMBL/GenBank/DDBJ databases">
        <title>Draft Genome of Hylemonella gracilis isolated from the Niagara River.</title>
        <authorList>
            <person name="Pawlowski D.R."/>
            <person name="Koudelka G.B."/>
        </authorList>
    </citation>
    <scope>NUCLEOTIDE SEQUENCE [LARGE SCALE GENOMIC DNA]</scope>
    <source>
        <strain evidence="10 11">Niagara R</strain>
    </source>
</reference>
<evidence type="ECO:0000256" key="3">
    <source>
        <dbReference type="ARBA" id="ARBA00022723"/>
    </source>
</evidence>
<name>A0A016XIQ6_9BURK</name>
<feature type="binding site" evidence="7">
    <location>
        <position position="39"/>
    </location>
    <ligand>
        <name>Mg(2+)</name>
        <dbReference type="ChEBI" id="CHEBI:18420"/>
        <label>1</label>
    </ligand>
</feature>
<evidence type="ECO:0000256" key="5">
    <source>
        <dbReference type="ARBA" id="ARBA00022842"/>
    </source>
</evidence>
<evidence type="ECO:0000313" key="10">
    <source>
        <dbReference type="EMBL" id="EYC51053.1"/>
    </source>
</evidence>
<dbReference type="Pfam" id="PF03372">
    <property type="entry name" value="Exo_endo_phos"/>
    <property type="match status" value="1"/>
</dbReference>
<evidence type="ECO:0000256" key="8">
    <source>
        <dbReference type="PIRSR" id="PIRSR604808-3"/>
    </source>
</evidence>
<feature type="binding site" evidence="7">
    <location>
        <position position="157"/>
    </location>
    <ligand>
        <name>Mg(2+)</name>
        <dbReference type="ChEBI" id="CHEBI:18420"/>
        <label>1</label>
    </ligand>
</feature>
<dbReference type="NCBIfam" id="TIGR00633">
    <property type="entry name" value="xth"/>
    <property type="match status" value="1"/>
</dbReference>
<dbReference type="EMBL" id="JEMG01000001">
    <property type="protein sequence ID" value="EYC51053.1"/>
    <property type="molecule type" value="Genomic_DNA"/>
</dbReference>
<dbReference type="NCBIfam" id="TIGR00195">
    <property type="entry name" value="exoDNase_III"/>
    <property type="match status" value="1"/>
</dbReference>
<feature type="binding site" evidence="7">
    <location>
        <position position="159"/>
    </location>
    <ligand>
        <name>Mg(2+)</name>
        <dbReference type="ChEBI" id="CHEBI:18420"/>
        <label>1</label>
    </ligand>
</feature>
<feature type="binding site" evidence="7">
    <location>
        <position position="257"/>
    </location>
    <ligand>
        <name>Mg(2+)</name>
        <dbReference type="ChEBI" id="CHEBI:18420"/>
        <label>1</label>
    </ligand>
</feature>
<feature type="active site" description="Proton donor/acceptor" evidence="6">
    <location>
        <position position="157"/>
    </location>
</feature>
<evidence type="ECO:0000259" key="9">
    <source>
        <dbReference type="Pfam" id="PF03372"/>
    </source>
</evidence>
<dbReference type="GO" id="GO:0008311">
    <property type="term" value="F:double-stranded DNA 3'-5' DNA exonuclease activity"/>
    <property type="evidence" value="ECO:0007669"/>
    <property type="project" value="InterPro"/>
</dbReference>
<accession>A0A016XIQ6</accession>
<evidence type="ECO:0000313" key="11">
    <source>
        <dbReference type="Proteomes" id="UP000023268"/>
    </source>
</evidence>
<dbReference type="InterPro" id="IPR004808">
    <property type="entry name" value="AP_endonuc_1"/>
</dbReference>
<evidence type="ECO:0000256" key="6">
    <source>
        <dbReference type="PIRSR" id="PIRSR604808-1"/>
    </source>
</evidence>
<dbReference type="PANTHER" id="PTHR43250">
    <property type="entry name" value="EXODEOXYRIBONUCLEASE III"/>
    <property type="match status" value="1"/>
</dbReference>
<dbReference type="InterPro" id="IPR037493">
    <property type="entry name" value="ExoIII-like"/>
</dbReference>
<comment type="cofactor">
    <cofactor evidence="7">
        <name>Mg(2+)</name>
        <dbReference type="ChEBI" id="CHEBI:18420"/>
    </cofactor>
    <cofactor evidence="7">
        <name>Mn(2+)</name>
        <dbReference type="ChEBI" id="CHEBI:29035"/>
    </cofactor>
    <text evidence="7">Probably binds two magnesium or manganese ions per subunit.</text>
</comment>
<keyword evidence="5 7" id="KW-0460">Magnesium</keyword>
<comment type="cofactor">
    <cofactor evidence="1">
        <name>Mn(2+)</name>
        <dbReference type="ChEBI" id="CHEBI:29035"/>
    </cofactor>
</comment>
<dbReference type="InterPro" id="IPR005135">
    <property type="entry name" value="Endo/exonuclease/phosphatase"/>
</dbReference>
<keyword evidence="7" id="KW-0464">Manganese</keyword>
<dbReference type="InterPro" id="IPR020848">
    <property type="entry name" value="AP_endonuclease_F1_CS"/>
</dbReference>
<feature type="binding site" evidence="7">
    <location>
        <position position="7"/>
    </location>
    <ligand>
        <name>Mg(2+)</name>
        <dbReference type="ChEBI" id="CHEBI:18420"/>
        <label>1</label>
    </ligand>
</feature>
<dbReference type="OrthoDB" id="9803914at2"/>
<dbReference type="GO" id="GO:0046872">
    <property type="term" value="F:metal ion binding"/>
    <property type="evidence" value="ECO:0007669"/>
    <property type="project" value="UniProtKB-KW"/>
</dbReference>
<dbReference type="SUPFAM" id="SSF56219">
    <property type="entry name" value="DNase I-like"/>
    <property type="match status" value="1"/>
</dbReference>
<keyword evidence="3 7" id="KW-0479">Metal-binding</keyword>
<dbReference type="PANTHER" id="PTHR43250:SF2">
    <property type="entry name" value="EXODEOXYRIBONUCLEASE III"/>
    <property type="match status" value="1"/>
</dbReference>
<dbReference type="STRING" id="1458275.AZ34_08165"/>
<dbReference type="InterPro" id="IPR036691">
    <property type="entry name" value="Endo/exonu/phosph_ase_sf"/>
</dbReference>
<feature type="binding site" evidence="7">
    <location>
        <position position="258"/>
    </location>
    <ligand>
        <name>Mg(2+)</name>
        <dbReference type="ChEBI" id="CHEBI:18420"/>
        <label>1</label>
    </ligand>
</feature>
<gene>
    <name evidence="10" type="ORF">AZ34_08165</name>
</gene>
<dbReference type="GO" id="GO:0004519">
    <property type="term" value="F:endonuclease activity"/>
    <property type="evidence" value="ECO:0007669"/>
    <property type="project" value="InterPro"/>
</dbReference>
<protein>
    <submittedName>
        <fullName evidence="10">Exodeoxyribonuclease III</fullName>
    </submittedName>
</protein>
<dbReference type="Gene3D" id="3.60.10.10">
    <property type="entry name" value="Endonuclease/exonuclease/phosphatase"/>
    <property type="match status" value="1"/>
</dbReference>
<dbReference type="GO" id="GO:0006281">
    <property type="term" value="P:DNA repair"/>
    <property type="evidence" value="ECO:0007669"/>
    <property type="project" value="InterPro"/>
</dbReference>
<feature type="site" description="Transition state stabilizer" evidence="8">
    <location>
        <position position="159"/>
    </location>
</feature>
<proteinExistence type="inferred from homology"/>
<keyword evidence="4" id="KW-0378">Hydrolase</keyword>
<dbReference type="PROSITE" id="PS51435">
    <property type="entry name" value="AP_NUCLEASE_F1_4"/>
    <property type="match status" value="1"/>
</dbReference>
<evidence type="ECO:0000256" key="4">
    <source>
        <dbReference type="ARBA" id="ARBA00022801"/>
    </source>
</evidence>
<dbReference type="AlphaFoldDB" id="A0A016XIQ6"/>
<sequence length="268" mass="30405">MKIATWNVNSLGVRLPQVLDWLAAQAMGSAPIDVLALQELKLTDDKFPHAEFEAAGYRAEAYGQKTYNGVALITRQSWPALREVTRNITGFEDEQARVIAATLDTPQGPLRIVNGYFVNGQEPGSEKFAYKMRWMDALRAQVQAELATHARLVLLGDYNITPEDRDSYDPQGLRETIHHTTEEREQFKALLALGLHDAYRLFPQPEKSYSWWDYRMLGFQKNRGLRIDHILVSEALKPAVHGCTIDRLPRKNKQPSDHAPVVLELQGL</sequence>
<feature type="active site" evidence="6">
    <location>
        <position position="116"/>
    </location>
</feature>
<evidence type="ECO:0000256" key="1">
    <source>
        <dbReference type="ARBA" id="ARBA00001936"/>
    </source>
</evidence>
<dbReference type="RefSeq" id="WP_035606849.1">
    <property type="nucleotide sequence ID" value="NZ_JEMG01000001.1"/>
</dbReference>
<comment type="similarity">
    <text evidence="2">Belongs to the DNA repair enzymes AP/ExoA family.</text>
</comment>
<comment type="caution">
    <text evidence="10">The sequence shown here is derived from an EMBL/GenBank/DDBJ whole genome shotgun (WGS) entry which is preliminary data.</text>
</comment>
<feature type="domain" description="Endonuclease/exonuclease/phosphatase" evidence="9">
    <location>
        <begin position="4"/>
        <end position="258"/>
    </location>
</feature>
<evidence type="ECO:0000256" key="2">
    <source>
        <dbReference type="ARBA" id="ARBA00007092"/>
    </source>
</evidence>
<organism evidence="10 11">
    <name type="scientific">Hylemonella gracilis str. Niagara R</name>
    <dbReference type="NCBI Taxonomy" id="1458275"/>
    <lineage>
        <taxon>Bacteria</taxon>
        <taxon>Pseudomonadati</taxon>
        <taxon>Pseudomonadota</taxon>
        <taxon>Betaproteobacteria</taxon>
        <taxon>Burkholderiales</taxon>
        <taxon>Comamonadaceae</taxon>
        <taxon>Hylemonella</taxon>
    </lineage>
</organism>
<dbReference type="eggNOG" id="COG0708">
    <property type="taxonomic scope" value="Bacteria"/>
</dbReference>
<dbReference type="PROSITE" id="PS00728">
    <property type="entry name" value="AP_NUCLEASE_F1_3"/>
    <property type="match status" value="1"/>
</dbReference>
<dbReference type="CDD" id="cd09086">
    <property type="entry name" value="ExoIII-like_AP-endo"/>
    <property type="match status" value="1"/>
</dbReference>
<feature type="site" description="Important for catalytic activity" evidence="8">
    <location>
        <position position="228"/>
    </location>
</feature>
<feature type="site" description="Interaction with DNA substrate" evidence="8">
    <location>
        <position position="258"/>
    </location>
</feature>
<dbReference type="Proteomes" id="UP000023268">
    <property type="component" value="Unassembled WGS sequence"/>
</dbReference>